<feature type="transmembrane region" description="Helical" evidence="1">
    <location>
        <begin position="41"/>
        <end position="58"/>
    </location>
</feature>
<dbReference type="AlphaFoldDB" id="A0A1G8ANQ4"/>
<evidence type="ECO:0000256" key="1">
    <source>
        <dbReference type="SAM" id="Phobius"/>
    </source>
</evidence>
<name>A0A1G8ANQ4_9BURK</name>
<organism evidence="2 3">
    <name type="scientific">Paraburkholderia phenazinium</name>
    <dbReference type="NCBI Taxonomy" id="60549"/>
    <lineage>
        <taxon>Bacteria</taxon>
        <taxon>Pseudomonadati</taxon>
        <taxon>Pseudomonadota</taxon>
        <taxon>Betaproteobacteria</taxon>
        <taxon>Burkholderiales</taxon>
        <taxon>Burkholderiaceae</taxon>
        <taxon>Paraburkholderia</taxon>
    </lineage>
</organism>
<feature type="transmembrane region" description="Helical" evidence="1">
    <location>
        <begin position="64"/>
        <end position="84"/>
    </location>
</feature>
<gene>
    <name evidence="2" type="ORF">SAMN05216466_10831</name>
</gene>
<evidence type="ECO:0008006" key="4">
    <source>
        <dbReference type="Google" id="ProtNLM"/>
    </source>
</evidence>
<sequence>MFTDILQQTPNWVWGVLAALIAMGFKQTVMRRRSLRSATALPVVMAILSFYGLASAFSRQPLALVAWATGVVAVVTLCQGFRVWGEVQWLEAERSVLMPGSWLPLVLMLGLFCIKFGVSVVRATYPGLALDDGIAGFAGFVYGAFSGAFLARALAVWRAVRQALPRDTAY</sequence>
<accession>A0A1G8ANQ4</accession>
<evidence type="ECO:0000313" key="2">
    <source>
        <dbReference type="EMBL" id="SDH22615.1"/>
    </source>
</evidence>
<feature type="transmembrane region" description="Helical" evidence="1">
    <location>
        <begin position="96"/>
        <end position="121"/>
    </location>
</feature>
<protein>
    <recommendedName>
        <fullName evidence="4">Transmembrane protein</fullName>
    </recommendedName>
</protein>
<keyword evidence="1" id="KW-0472">Membrane</keyword>
<dbReference type="Pfam" id="PF20327">
    <property type="entry name" value="DUF6622"/>
    <property type="match status" value="1"/>
</dbReference>
<feature type="transmembrane region" description="Helical" evidence="1">
    <location>
        <begin position="133"/>
        <end position="157"/>
    </location>
</feature>
<dbReference type="OrthoDB" id="3034721at2"/>
<proteinExistence type="predicted"/>
<keyword evidence="1" id="KW-0812">Transmembrane</keyword>
<keyword evidence="1" id="KW-1133">Transmembrane helix</keyword>
<dbReference type="Proteomes" id="UP000199706">
    <property type="component" value="Unassembled WGS sequence"/>
</dbReference>
<dbReference type="InterPro" id="IPR046730">
    <property type="entry name" value="DUF6622"/>
</dbReference>
<reference evidence="2 3" key="1">
    <citation type="submission" date="2016-10" db="EMBL/GenBank/DDBJ databases">
        <authorList>
            <person name="de Groot N.N."/>
        </authorList>
    </citation>
    <scope>NUCLEOTIDE SEQUENCE [LARGE SCALE GENOMIC DNA]</scope>
    <source>
        <strain evidence="2 3">LMG 2247</strain>
    </source>
</reference>
<dbReference type="EMBL" id="FNCJ01000008">
    <property type="protein sequence ID" value="SDH22615.1"/>
    <property type="molecule type" value="Genomic_DNA"/>
</dbReference>
<evidence type="ECO:0000313" key="3">
    <source>
        <dbReference type="Proteomes" id="UP000199706"/>
    </source>
</evidence>